<feature type="disulfide bond" evidence="8">
    <location>
        <begin position="127"/>
        <end position="145"/>
    </location>
</feature>
<dbReference type="SUPFAM" id="SSF57586">
    <property type="entry name" value="TNF receptor-like"/>
    <property type="match status" value="2"/>
</dbReference>
<keyword evidence="5" id="KW-0677">Repeat</keyword>
<dbReference type="PANTHER" id="PTHR23097">
    <property type="entry name" value="TUMOR NECROSIS FACTOR RECEPTOR SUPERFAMILY MEMBER"/>
    <property type="match status" value="1"/>
</dbReference>
<feature type="disulfide bond" evidence="8">
    <location>
        <begin position="85"/>
        <end position="98"/>
    </location>
</feature>
<name>A0A6G1QWB4_CHAAH</name>
<dbReference type="GO" id="GO:0006915">
    <property type="term" value="P:apoptotic process"/>
    <property type="evidence" value="ECO:0007669"/>
    <property type="project" value="UniProtKB-KW"/>
</dbReference>
<comment type="subcellular location">
    <subcellularLocation>
        <location evidence="1">Secreted</location>
    </subcellularLocation>
</comment>
<feature type="domain" description="TNFR-Cys" evidence="10">
    <location>
        <begin position="66"/>
        <end position="106"/>
    </location>
</feature>
<keyword evidence="3" id="KW-0053">Apoptosis</keyword>
<dbReference type="PROSITE" id="PS50050">
    <property type="entry name" value="TNFR_NGFR_2"/>
    <property type="match status" value="2"/>
</dbReference>
<keyword evidence="6 8" id="KW-1015">Disulfide bond</keyword>
<feature type="repeat" description="TNFR-Cys" evidence="8">
    <location>
        <begin position="107"/>
        <end position="145"/>
    </location>
</feature>
<evidence type="ECO:0000256" key="6">
    <source>
        <dbReference type="ARBA" id="ARBA00023157"/>
    </source>
</evidence>
<accession>A0A6G1QWB4</accession>
<evidence type="ECO:0000256" key="4">
    <source>
        <dbReference type="ARBA" id="ARBA00022729"/>
    </source>
</evidence>
<evidence type="ECO:0000259" key="10">
    <source>
        <dbReference type="PROSITE" id="PS50050"/>
    </source>
</evidence>
<dbReference type="Proteomes" id="UP000503349">
    <property type="component" value="Chromosome 1"/>
</dbReference>
<reference evidence="11 12" key="1">
    <citation type="submission" date="2019-02" db="EMBL/GenBank/DDBJ databases">
        <title>Opniocepnalus argus genome.</title>
        <authorList>
            <person name="Zhou C."/>
            <person name="Xiao S."/>
        </authorList>
    </citation>
    <scope>NUCLEOTIDE SEQUENCE [LARGE SCALE GENOMIC DNA]</scope>
    <source>
        <strain evidence="11">OARG1902GOOAL</strain>
        <tissue evidence="11">Muscle</tissue>
    </source>
</reference>
<organism evidence="11 12">
    <name type="scientific">Channa argus</name>
    <name type="common">Northern snakehead</name>
    <name type="synonym">Ophicephalus argus</name>
    <dbReference type="NCBI Taxonomy" id="215402"/>
    <lineage>
        <taxon>Eukaryota</taxon>
        <taxon>Metazoa</taxon>
        <taxon>Chordata</taxon>
        <taxon>Craniata</taxon>
        <taxon>Vertebrata</taxon>
        <taxon>Euteleostomi</taxon>
        <taxon>Actinopterygii</taxon>
        <taxon>Neopterygii</taxon>
        <taxon>Teleostei</taxon>
        <taxon>Neoteleostei</taxon>
        <taxon>Acanthomorphata</taxon>
        <taxon>Anabantaria</taxon>
        <taxon>Anabantiformes</taxon>
        <taxon>Channoidei</taxon>
        <taxon>Channidae</taxon>
        <taxon>Channa</taxon>
    </lineage>
</organism>
<evidence type="ECO:0000313" key="11">
    <source>
        <dbReference type="EMBL" id="KAF3706980.1"/>
    </source>
</evidence>
<dbReference type="Pfam" id="PF21733">
    <property type="entry name" value="Death_3"/>
    <property type="match status" value="1"/>
</dbReference>
<evidence type="ECO:0000256" key="7">
    <source>
        <dbReference type="ARBA" id="ARBA00023180"/>
    </source>
</evidence>
<dbReference type="InterPro" id="IPR048522">
    <property type="entry name" value="Death_3_fish"/>
</dbReference>
<protein>
    <submittedName>
        <fullName evidence="11">Tumor necrosis factor receptor superfamily member 6B Decoy receptor 3</fullName>
    </submittedName>
</protein>
<feature type="domain" description="TNFR-Cys" evidence="10">
    <location>
        <begin position="107"/>
        <end position="145"/>
    </location>
</feature>
<keyword evidence="2" id="KW-0964">Secreted</keyword>
<gene>
    <name evidence="11" type="ORF">EXN66_Car000152</name>
</gene>
<feature type="signal peptide" evidence="9">
    <location>
        <begin position="1"/>
        <end position="20"/>
    </location>
</feature>
<feature type="disulfide bond" evidence="8">
    <location>
        <begin position="88"/>
        <end position="106"/>
    </location>
</feature>
<proteinExistence type="predicted"/>
<evidence type="ECO:0000256" key="8">
    <source>
        <dbReference type="PROSITE-ProRule" id="PRU00206"/>
    </source>
</evidence>
<keyword evidence="11" id="KW-0675">Receptor</keyword>
<dbReference type="SMART" id="SM00208">
    <property type="entry name" value="TNFR"/>
    <property type="match status" value="4"/>
</dbReference>
<dbReference type="Gene3D" id="2.10.50.10">
    <property type="entry name" value="Tumor Necrosis Factor Receptor, subunit A, domain 2"/>
    <property type="match status" value="3"/>
</dbReference>
<dbReference type="Pfam" id="PF00020">
    <property type="entry name" value="TNFR_c6"/>
    <property type="match status" value="3"/>
</dbReference>
<dbReference type="GO" id="GO:0005576">
    <property type="term" value="C:extracellular region"/>
    <property type="evidence" value="ECO:0007669"/>
    <property type="project" value="UniProtKB-SubCell"/>
</dbReference>
<evidence type="ECO:0000256" key="3">
    <source>
        <dbReference type="ARBA" id="ARBA00022703"/>
    </source>
</evidence>
<feature type="disulfide bond" evidence="8">
    <location>
        <begin position="67"/>
        <end position="82"/>
    </location>
</feature>
<evidence type="ECO:0000256" key="1">
    <source>
        <dbReference type="ARBA" id="ARBA00004613"/>
    </source>
</evidence>
<dbReference type="PANTHER" id="PTHR23097:SF116">
    <property type="entry name" value="TUMOR NECROSIS FACTOR RECEPTOR SUPERFAMILY MEMBER 6B"/>
    <property type="match status" value="1"/>
</dbReference>
<dbReference type="AlphaFoldDB" id="A0A6G1QWB4"/>
<sequence>MMMLASLLPVLLLSVRTIQADTVTASVPTFKHTDPITGKSIECERCPPGSYLRSRCTSTQKTVCAPCPAGSFTALWNYIPKCLRCSMCSMNQVVKTACAADRDCQCQCAEGYYYKQSYDMCLRHSECPSGEGVLSTGTPSDDTVCQICPNGTFSSTVSAHLNCTEHKICTAAGLQLMLKGSVWHDSVCANCQNLKSRDGADYLKEILSSFFGHYKLNIKRLRRVVHHLEQGDKGATSELSLSDLHRRLDAWVDSATASKVRQLPEILKKVGADHASERLLSKLQRIEGNLNELCGLRNEVEGTTMSQN</sequence>
<keyword evidence="12" id="KW-1185">Reference proteome</keyword>
<evidence type="ECO:0000256" key="5">
    <source>
        <dbReference type="ARBA" id="ARBA00022737"/>
    </source>
</evidence>
<dbReference type="EMBL" id="CM015712">
    <property type="protein sequence ID" value="KAF3706980.1"/>
    <property type="molecule type" value="Genomic_DNA"/>
</dbReference>
<evidence type="ECO:0000256" key="9">
    <source>
        <dbReference type="SAM" id="SignalP"/>
    </source>
</evidence>
<feature type="chain" id="PRO_5026297298" evidence="9">
    <location>
        <begin position="21"/>
        <end position="308"/>
    </location>
</feature>
<reference evidence="12" key="2">
    <citation type="submission" date="2019-02" db="EMBL/GenBank/DDBJ databases">
        <title>Opniocepnalus argus Var Kimnra genome.</title>
        <authorList>
            <person name="Zhou C."/>
            <person name="Xiao S."/>
        </authorList>
    </citation>
    <scope>NUCLEOTIDE SEQUENCE [LARGE SCALE GENOMIC DNA]</scope>
</reference>
<keyword evidence="7" id="KW-0325">Glycoprotein</keyword>
<feature type="repeat" description="TNFR-Cys" evidence="8">
    <location>
        <begin position="66"/>
        <end position="106"/>
    </location>
</feature>
<keyword evidence="4 9" id="KW-0732">Signal</keyword>
<evidence type="ECO:0000256" key="2">
    <source>
        <dbReference type="ARBA" id="ARBA00022525"/>
    </source>
</evidence>
<comment type="caution">
    <text evidence="8">Lacks conserved residue(s) required for the propagation of feature annotation.</text>
</comment>
<dbReference type="InterPro" id="IPR001368">
    <property type="entry name" value="TNFR/NGFR_Cys_rich_reg"/>
</dbReference>
<evidence type="ECO:0000313" key="12">
    <source>
        <dbReference type="Proteomes" id="UP000503349"/>
    </source>
</evidence>
<dbReference type="InterPro" id="IPR052459">
    <property type="entry name" value="TNFRSF_decoy_receptor"/>
</dbReference>